<organism evidence="1 2">
    <name type="scientific">Portunus trituberculatus</name>
    <name type="common">Swimming crab</name>
    <name type="synonym">Neptunus trituberculatus</name>
    <dbReference type="NCBI Taxonomy" id="210409"/>
    <lineage>
        <taxon>Eukaryota</taxon>
        <taxon>Metazoa</taxon>
        <taxon>Ecdysozoa</taxon>
        <taxon>Arthropoda</taxon>
        <taxon>Crustacea</taxon>
        <taxon>Multicrustacea</taxon>
        <taxon>Malacostraca</taxon>
        <taxon>Eumalacostraca</taxon>
        <taxon>Eucarida</taxon>
        <taxon>Decapoda</taxon>
        <taxon>Pleocyemata</taxon>
        <taxon>Brachyura</taxon>
        <taxon>Eubrachyura</taxon>
        <taxon>Portunoidea</taxon>
        <taxon>Portunidae</taxon>
        <taxon>Portuninae</taxon>
        <taxon>Portunus</taxon>
    </lineage>
</organism>
<dbReference type="Proteomes" id="UP000324222">
    <property type="component" value="Unassembled WGS sequence"/>
</dbReference>
<accession>A0A5B7J0B4</accession>
<comment type="caution">
    <text evidence="1">The sequence shown here is derived from an EMBL/GenBank/DDBJ whole genome shotgun (WGS) entry which is preliminary data.</text>
</comment>
<evidence type="ECO:0000313" key="2">
    <source>
        <dbReference type="Proteomes" id="UP000324222"/>
    </source>
</evidence>
<gene>
    <name evidence="1" type="ORF">E2C01_083123</name>
</gene>
<evidence type="ECO:0000313" key="1">
    <source>
        <dbReference type="EMBL" id="MPC88225.1"/>
    </source>
</evidence>
<reference evidence="1 2" key="1">
    <citation type="submission" date="2019-05" db="EMBL/GenBank/DDBJ databases">
        <title>Another draft genome of Portunus trituberculatus and its Hox gene families provides insights of decapod evolution.</title>
        <authorList>
            <person name="Jeong J.-H."/>
            <person name="Song I."/>
            <person name="Kim S."/>
            <person name="Choi T."/>
            <person name="Kim D."/>
            <person name="Ryu S."/>
            <person name="Kim W."/>
        </authorList>
    </citation>
    <scope>NUCLEOTIDE SEQUENCE [LARGE SCALE GENOMIC DNA]</scope>
    <source>
        <tissue evidence="1">Muscle</tissue>
    </source>
</reference>
<name>A0A5B7J0B4_PORTR</name>
<keyword evidence="2" id="KW-1185">Reference proteome</keyword>
<protein>
    <submittedName>
        <fullName evidence="1">Uncharacterized protein</fullName>
    </submittedName>
</protein>
<dbReference type="EMBL" id="VSRR010077088">
    <property type="protein sequence ID" value="MPC88225.1"/>
    <property type="molecule type" value="Genomic_DNA"/>
</dbReference>
<proteinExistence type="predicted"/>
<sequence length="14" mass="1618">MPPHPPKNLPLHCH</sequence>